<dbReference type="PROSITE" id="PS00636">
    <property type="entry name" value="DNAJ_1"/>
    <property type="match status" value="1"/>
</dbReference>
<organism evidence="3 5">
    <name type="scientific">Plasmodiophora brassicae</name>
    <name type="common">Clubroot disease agent</name>
    <dbReference type="NCBI Taxonomy" id="37360"/>
    <lineage>
        <taxon>Eukaryota</taxon>
        <taxon>Sar</taxon>
        <taxon>Rhizaria</taxon>
        <taxon>Endomyxa</taxon>
        <taxon>Phytomyxea</taxon>
        <taxon>Plasmodiophorida</taxon>
        <taxon>Plasmodiophoridae</taxon>
        <taxon>Plasmodiophora</taxon>
    </lineage>
</organism>
<evidence type="ECO:0000256" key="1">
    <source>
        <dbReference type="SAM" id="MobiDB-lite"/>
    </source>
</evidence>
<dbReference type="Proteomes" id="UP000290189">
    <property type="component" value="Unassembled WGS sequence"/>
</dbReference>
<reference evidence="4 6" key="2">
    <citation type="submission" date="2018-03" db="EMBL/GenBank/DDBJ databases">
        <authorList>
            <person name="Fogelqvist J."/>
        </authorList>
    </citation>
    <scope>NUCLEOTIDE SEQUENCE [LARGE SCALE GENOMIC DNA]</scope>
</reference>
<dbReference type="SMART" id="SM00271">
    <property type="entry name" value="DnaJ"/>
    <property type="match status" value="1"/>
</dbReference>
<dbReference type="STRING" id="37360.A0A0G4IY24"/>
<dbReference type="PROSITE" id="PS50076">
    <property type="entry name" value="DNAJ_2"/>
    <property type="match status" value="1"/>
</dbReference>
<dbReference type="InterPro" id="IPR036869">
    <property type="entry name" value="J_dom_sf"/>
</dbReference>
<dbReference type="InterPro" id="IPR018253">
    <property type="entry name" value="DnaJ_domain_CS"/>
</dbReference>
<evidence type="ECO:0000313" key="4">
    <source>
        <dbReference type="EMBL" id="SPQ99016.1"/>
    </source>
</evidence>
<dbReference type="InterPro" id="IPR052423">
    <property type="entry name" value="EMIR"/>
</dbReference>
<sequence>MATVPAHMRGLNVGRGGGLSIMSSTWTGLRYPVIIYRSARPRSYRSRPRRRSRMTAGSEDRLRITGGGDPQDDLPDLGDMFSVRRPKHALAGLSSGLKNVGKGLVGGVAAMVAMPVQGAREDGIKGFSKGLALGAVSGVALALAGATTGVVQVGRGILNTPGAIKGSMSEQVWDSEKREWIWYNLPEEADRVLKQADPNVADANKVVADTTLYDQLGVLPGCSQADIKRAYRHRAMELHPDKNPNDERANEKFQQLGAAYQVLSDEQLRAAYDAHGKTAVDESALFDSAQLFEVIFGSQNFEKYIGELKLLDLKNRMDGVDMSGNEDDQAVAFEEAMARALSASKDRQRRREVQCAVNLAEKLNEYLTDETDGHLMFKAVIENEAKELASTAFGGTLIGVLGYVYEEQAASFLGFQHGVSAGMGLASVRKSAHVLATKYRVMTSAFKAYRASRRAQDEEEKRSTQNGDRPPTSAPDEEGMDAILQTMWNLTVLDVESTSRNVCQKLFKDSSIPLEDRRERARGLLMMAKIFQACSQTAQAGLVELKAKFVAADSMRQGSQ</sequence>
<gene>
    <name evidence="3" type="ORF">PBRA_007710</name>
    <name evidence="4" type="ORF">PLBR_LOCUS6231</name>
</gene>
<dbReference type="Pfam" id="PF14308">
    <property type="entry name" value="DnaJ-X"/>
    <property type="match status" value="1"/>
</dbReference>
<dbReference type="CDD" id="cd06257">
    <property type="entry name" value="DnaJ"/>
    <property type="match status" value="1"/>
</dbReference>
<dbReference type="OMA" id="TRKPKHA"/>
<feature type="compositionally biased region" description="Basic residues" evidence="1">
    <location>
        <begin position="42"/>
        <end position="53"/>
    </location>
</feature>
<dbReference type="EMBL" id="OVEO01000011">
    <property type="protein sequence ID" value="SPQ99016.1"/>
    <property type="molecule type" value="Genomic_DNA"/>
</dbReference>
<dbReference type="Gene3D" id="1.10.287.110">
    <property type="entry name" value="DnaJ domain"/>
    <property type="match status" value="1"/>
</dbReference>
<dbReference type="PANTHER" id="PTHR44094">
    <property type="entry name" value="DNAJ HEAT SHOCK N-TERMINAL DOMAIN-CONTAINING PROTEIN"/>
    <property type="match status" value="1"/>
</dbReference>
<feature type="domain" description="J" evidence="2">
    <location>
        <begin position="211"/>
        <end position="276"/>
    </location>
</feature>
<dbReference type="AlphaFoldDB" id="A0A0G4IY24"/>
<accession>A0A0G4IY24</accession>
<dbReference type="InterPro" id="IPR001623">
    <property type="entry name" value="DnaJ_domain"/>
</dbReference>
<reference evidence="3 5" key="1">
    <citation type="submission" date="2015-02" db="EMBL/GenBank/DDBJ databases">
        <authorList>
            <person name="Chooi Y.-H."/>
        </authorList>
    </citation>
    <scope>NUCLEOTIDE SEQUENCE [LARGE SCALE GENOMIC DNA]</scope>
    <source>
        <strain evidence="3">E3</strain>
    </source>
</reference>
<feature type="compositionally biased region" description="Basic and acidic residues" evidence="1">
    <location>
        <begin position="454"/>
        <end position="463"/>
    </location>
</feature>
<protein>
    <recommendedName>
        <fullName evidence="2">J domain-containing protein</fullName>
    </recommendedName>
</protein>
<dbReference type="Pfam" id="PF00226">
    <property type="entry name" value="DnaJ"/>
    <property type="match status" value="1"/>
</dbReference>
<dbReference type="OrthoDB" id="10250354at2759"/>
<evidence type="ECO:0000313" key="6">
    <source>
        <dbReference type="Proteomes" id="UP000290189"/>
    </source>
</evidence>
<dbReference type="PRINTS" id="PR00625">
    <property type="entry name" value="JDOMAIN"/>
</dbReference>
<evidence type="ECO:0000313" key="3">
    <source>
        <dbReference type="EMBL" id="CEO99976.1"/>
    </source>
</evidence>
<keyword evidence="5" id="KW-1185">Reference proteome</keyword>
<evidence type="ECO:0000259" key="2">
    <source>
        <dbReference type="PROSITE" id="PS50076"/>
    </source>
</evidence>
<dbReference type="EMBL" id="CDSF01000096">
    <property type="protein sequence ID" value="CEO99976.1"/>
    <property type="molecule type" value="Genomic_DNA"/>
</dbReference>
<dbReference type="Proteomes" id="UP000039324">
    <property type="component" value="Unassembled WGS sequence"/>
</dbReference>
<name>A0A0G4IY24_PLABS</name>
<evidence type="ECO:0000313" key="5">
    <source>
        <dbReference type="Proteomes" id="UP000039324"/>
    </source>
</evidence>
<feature type="region of interest" description="Disordered" evidence="1">
    <location>
        <begin position="42"/>
        <end position="79"/>
    </location>
</feature>
<dbReference type="SUPFAM" id="SSF46565">
    <property type="entry name" value="Chaperone J-domain"/>
    <property type="match status" value="1"/>
</dbReference>
<dbReference type="PANTHER" id="PTHR44094:SF8">
    <property type="entry name" value="DNAJ HEAT SHOCK N-TERMINAL DOMAIN-CONTAINING PROTEIN-RELATED"/>
    <property type="match status" value="1"/>
</dbReference>
<geneLocation type="mitochondrion" evidence="4"/>
<keyword evidence="4" id="KW-0496">Mitochondrion</keyword>
<proteinExistence type="predicted"/>
<feature type="region of interest" description="Disordered" evidence="1">
    <location>
        <begin position="452"/>
        <end position="477"/>
    </location>
</feature>
<dbReference type="InterPro" id="IPR026894">
    <property type="entry name" value="DnaJ_X"/>
</dbReference>